<keyword evidence="10" id="KW-1185">Reference proteome</keyword>
<evidence type="ECO:0000256" key="1">
    <source>
        <dbReference type="ARBA" id="ARBA00004941"/>
    </source>
</evidence>
<dbReference type="FunFam" id="1.20.200.10:FF:000015">
    <property type="entry name" value="argininosuccinate lyase isoform X2"/>
    <property type="match status" value="1"/>
</dbReference>
<dbReference type="HAMAP" id="MF_00006">
    <property type="entry name" value="Arg_succ_lyase"/>
    <property type="match status" value="1"/>
</dbReference>
<comment type="subcellular location">
    <subcellularLocation>
        <location evidence="6">Cytoplasm</location>
    </subcellularLocation>
</comment>
<dbReference type="Gene3D" id="1.20.200.10">
    <property type="entry name" value="Fumarase/aspartase (Central domain)"/>
    <property type="match status" value="1"/>
</dbReference>
<dbReference type="PROSITE" id="PS00163">
    <property type="entry name" value="FUMARATE_LYASES"/>
    <property type="match status" value="1"/>
</dbReference>
<dbReference type="UniPathway" id="UPA00068">
    <property type="reaction ID" value="UER00114"/>
</dbReference>
<comment type="catalytic activity">
    <reaction evidence="6">
        <text>2-(N(omega)-L-arginino)succinate = fumarate + L-arginine</text>
        <dbReference type="Rhea" id="RHEA:24020"/>
        <dbReference type="ChEBI" id="CHEBI:29806"/>
        <dbReference type="ChEBI" id="CHEBI:32682"/>
        <dbReference type="ChEBI" id="CHEBI:57472"/>
        <dbReference type="EC" id="4.3.2.1"/>
    </reaction>
</comment>
<dbReference type="Pfam" id="PF14698">
    <property type="entry name" value="ASL_C2"/>
    <property type="match status" value="1"/>
</dbReference>
<feature type="domain" description="Argininosuccinate lyase C-terminal" evidence="8">
    <location>
        <begin position="369"/>
        <end position="437"/>
    </location>
</feature>
<dbReference type="RefSeq" id="WP_154545967.1">
    <property type="nucleotide sequence ID" value="NZ_VULO01000011.1"/>
</dbReference>
<evidence type="ECO:0000259" key="8">
    <source>
        <dbReference type="Pfam" id="PF14698"/>
    </source>
</evidence>
<dbReference type="Proteomes" id="UP000470875">
    <property type="component" value="Unassembled WGS sequence"/>
</dbReference>
<dbReference type="InterPro" id="IPR020557">
    <property type="entry name" value="Fumarate_lyase_CS"/>
</dbReference>
<dbReference type="PANTHER" id="PTHR43814">
    <property type="entry name" value="ARGININOSUCCINATE LYASE"/>
    <property type="match status" value="1"/>
</dbReference>
<dbReference type="Gene3D" id="1.10.40.30">
    <property type="entry name" value="Fumarase/aspartase (C-terminal domain)"/>
    <property type="match status" value="1"/>
</dbReference>
<dbReference type="SUPFAM" id="SSF48557">
    <property type="entry name" value="L-aspartase-like"/>
    <property type="match status" value="1"/>
</dbReference>
<keyword evidence="6" id="KW-0963">Cytoplasm</keyword>
<dbReference type="FunFam" id="1.10.40.30:FF:000001">
    <property type="entry name" value="Argininosuccinate lyase"/>
    <property type="match status" value="1"/>
</dbReference>
<dbReference type="AlphaFoldDB" id="A0A6N7W737"/>
<keyword evidence="3 6" id="KW-0055">Arginine biosynthesis</keyword>
<dbReference type="InterPro" id="IPR008948">
    <property type="entry name" value="L-Aspartase-like"/>
</dbReference>
<comment type="similarity">
    <text evidence="6">Belongs to the lyase 1 family. Argininosuccinate lyase subfamily.</text>
</comment>
<organism evidence="9 10">
    <name type="scientific">Scrofimicrobium canadense</name>
    <dbReference type="NCBI Taxonomy" id="2652290"/>
    <lineage>
        <taxon>Bacteria</taxon>
        <taxon>Bacillati</taxon>
        <taxon>Actinomycetota</taxon>
        <taxon>Actinomycetes</taxon>
        <taxon>Actinomycetales</taxon>
        <taxon>Actinomycetaceae</taxon>
        <taxon>Scrofimicrobium</taxon>
    </lineage>
</organism>
<evidence type="ECO:0000256" key="2">
    <source>
        <dbReference type="ARBA" id="ARBA00012338"/>
    </source>
</evidence>
<accession>A0A6N7W737</accession>
<dbReference type="InterPro" id="IPR029419">
    <property type="entry name" value="Arg_succ_lyase_C"/>
</dbReference>
<sequence length="470" mass="51682">MSNEQLSLWGGRFQGGPAQALAALSVSTHFDWRLASDDIAGSKAHATVLHDVGLLDDAQFKGLVDGLEELERQVQSGQFRPSDSDEDVHTALERGLLEIVGPELGGRLRAGRSRNDQIATLIRRYLRRESRHICRLVLNLCEALLSQAHSAGTSIMPGRTHMQHAQPVLVAHQLAAHVWPLLRDLDRLRDWDKRASISAYGSGALAGNTLGLDPQKVANDLGFSDSVENSIDGTSSRDIVAEFSFIMAMIGVDLSRLCEEIVIWNTKEFDYVQLDDSFSTGSSIMPQKKNPDVAELARGKAGRMIGDLTGLLATLKGLPLAYNRDLQEDKEPVFDQIDTLDILLPAVTGMVATMKLNLPRMEQLAPQGFSLATDIAEWLVKRGVPFRDAHEISGACVQVCERQGIELSDLTDRQFKEISEYLEPEVRKVLTIQGSVAARDGRGGTAPARVAEQLDRARSVVEEFSQWVLN</sequence>
<dbReference type="EC" id="4.3.2.1" evidence="2 6"/>
<comment type="pathway">
    <text evidence="1 6">Amino-acid biosynthesis; L-arginine biosynthesis; L-arginine from L-ornithine and carbamoyl phosphate: step 3/3.</text>
</comment>
<keyword evidence="5 6" id="KW-0456">Lyase</keyword>
<name>A0A6N7W737_9ACTO</name>
<keyword evidence="4 6" id="KW-0028">Amino-acid biosynthesis</keyword>
<dbReference type="PANTHER" id="PTHR43814:SF1">
    <property type="entry name" value="ARGININOSUCCINATE LYASE"/>
    <property type="match status" value="1"/>
</dbReference>
<dbReference type="InterPro" id="IPR024083">
    <property type="entry name" value="Fumarase/histidase_N"/>
</dbReference>
<evidence type="ECO:0000313" key="9">
    <source>
        <dbReference type="EMBL" id="MSS85065.1"/>
    </source>
</evidence>
<dbReference type="GO" id="GO:0005829">
    <property type="term" value="C:cytosol"/>
    <property type="evidence" value="ECO:0007669"/>
    <property type="project" value="TreeGrafter"/>
</dbReference>
<dbReference type="PRINTS" id="PR00149">
    <property type="entry name" value="FUMRATELYASE"/>
</dbReference>
<dbReference type="PRINTS" id="PR00145">
    <property type="entry name" value="ARGSUCLYASE"/>
</dbReference>
<dbReference type="NCBIfam" id="TIGR00838">
    <property type="entry name" value="argH"/>
    <property type="match status" value="1"/>
</dbReference>
<comment type="caution">
    <text evidence="9">The sequence shown here is derived from an EMBL/GenBank/DDBJ whole genome shotgun (WGS) entry which is preliminary data.</text>
</comment>
<evidence type="ECO:0000259" key="7">
    <source>
        <dbReference type="Pfam" id="PF00206"/>
    </source>
</evidence>
<gene>
    <name evidence="6 9" type="primary">argH</name>
    <name evidence="9" type="ORF">FYJ24_09880</name>
</gene>
<evidence type="ECO:0000256" key="6">
    <source>
        <dbReference type="HAMAP-Rule" id="MF_00006"/>
    </source>
</evidence>
<dbReference type="InterPro" id="IPR009049">
    <property type="entry name" value="Argininosuccinate_lyase"/>
</dbReference>
<dbReference type="Pfam" id="PF00206">
    <property type="entry name" value="Lyase_1"/>
    <property type="match status" value="1"/>
</dbReference>
<dbReference type="GO" id="GO:0042450">
    <property type="term" value="P:L-arginine biosynthetic process via ornithine"/>
    <property type="evidence" value="ECO:0007669"/>
    <property type="project" value="UniProtKB-UniRule"/>
</dbReference>
<dbReference type="Gene3D" id="1.10.275.10">
    <property type="entry name" value="Fumarase/aspartase (N-terminal domain)"/>
    <property type="match status" value="1"/>
</dbReference>
<evidence type="ECO:0000313" key="10">
    <source>
        <dbReference type="Proteomes" id="UP000470875"/>
    </source>
</evidence>
<evidence type="ECO:0000256" key="5">
    <source>
        <dbReference type="ARBA" id="ARBA00023239"/>
    </source>
</evidence>
<proteinExistence type="inferred from homology"/>
<evidence type="ECO:0000256" key="3">
    <source>
        <dbReference type="ARBA" id="ARBA00022571"/>
    </source>
</evidence>
<dbReference type="InterPro" id="IPR000362">
    <property type="entry name" value="Fumarate_lyase_fam"/>
</dbReference>
<dbReference type="GO" id="GO:0004056">
    <property type="term" value="F:argininosuccinate lyase activity"/>
    <property type="evidence" value="ECO:0007669"/>
    <property type="project" value="UniProtKB-UniRule"/>
</dbReference>
<dbReference type="CDD" id="cd01359">
    <property type="entry name" value="Argininosuccinate_lyase"/>
    <property type="match status" value="1"/>
</dbReference>
<feature type="domain" description="Fumarate lyase N-terminal" evidence="7">
    <location>
        <begin position="12"/>
        <end position="306"/>
    </location>
</feature>
<dbReference type="EMBL" id="VULO01000011">
    <property type="protein sequence ID" value="MSS85065.1"/>
    <property type="molecule type" value="Genomic_DNA"/>
</dbReference>
<dbReference type="InterPro" id="IPR022761">
    <property type="entry name" value="Fumarate_lyase_N"/>
</dbReference>
<protein>
    <recommendedName>
        <fullName evidence="2 6">Argininosuccinate lyase</fullName>
        <shortName evidence="6">ASAL</shortName>
        <ecNumber evidence="2 6">4.3.2.1</ecNumber>
    </recommendedName>
    <alternativeName>
        <fullName evidence="6">Arginosuccinase</fullName>
    </alternativeName>
</protein>
<evidence type="ECO:0000256" key="4">
    <source>
        <dbReference type="ARBA" id="ARBA00022605"/>
    </source>
</evidence>
<reference evidence="9 10" key="1">
    <citation type="submission" date="2019-08" db="EMBL/GenBank/DDBJ databases">
        <title>In-depth cultivation of the pig gut microbiome towards novel bacterial diversity and tailored functional studies.</title>
        <authorList>
            <person name="Wylensek D."/>
            <person name="Hitch T.C.A."/>
            <person name="Clavel T."/>
        </authorList>
    </citation>
    <scope>NUCLEOTIDE SEQUENCE [LARGE SCALE GENOMIC DNA]</scope>
    <source>
        <strain evidence="9 10">WB03_NA08</strain>
    </source>
</reference>